<evidence type="ECO:0000259" key="2">
    <source>
        <dbReference type="Pfam" id="PF00534"/>
    </source>
</evidence>
<dbReference type="PANTHER" id="PTHR46401:SF2">
    <property type="entry name" value="GLYCOSYLTRANSFERASE WBBK-RELATED"/>
    <property type="match status" value="1"/>
</dbReference>
<dbReference type="Pfam" id="PF00534">
    <property type="entry name" value="Glycos_transf_1"/>
    <property type="match status" value="1"/>
</dbReference>
<keyword evidence="1 3" id="KW-0808">Transferase</keyword>
<evidence type="ECO:0000256" key="1">
    <source>
        <dbReference type="ARBA" id="ARBA00022679"/>
    </source>
</evidence>
<feature type="domain" description="Glycosyl transferase family 1" evidence="2">
    <location>
        <begin position="4"/>
        <end position="146"/>
    </location>
</feature>
<evidence type="ECO:0000313" key="3">
    <source>
        <dbReference type="EMBL" id="VAW43196.1"/>
    </source>
</evidence>
<protein>
    <submittedName>
        <fullName evidence="3">Glycosyl transferase, group 1</fullName>
    </submittedName>
</protein>
<dbReference type="GO" id="GO:0016757">
    <property type="term" value="F:glycosyltransferase activity"/>
    <property type="evidence" value="ECO:0007669"/>
    <property type="project" value="InterPro"/>
</dbReference>
<dbReference type="InterPro" id="IPR001296">
    <property type="entry name" value="Glyco_trans_1"/>
</dbReference>
<dbReference type="CDD" id="cd03809">
    <property type="entry name" value="GT4_MtfB-like"/>
    <property type="match status" value="1"/>
</dbReference>
<dbReference type="PANTHER" id="PTHR46401">
    <property type="entry name" value="GLYCOSYLTRANSFERASE WBBK-RELATED"/>
    <property type="match status" value="1"/>
</dbReference>
<sequence>MNKPHKNLLRLITAWRTVVEQYPDAPSLIIAGAWDKRYESVKTAVSQHNLTKKVRFLGPIPNNDLPALYSGATLFVFPSLVEGFGLPVLEAMACGTAVACSNSSSLPEVGGEAAVYFDPTNSQQMATVLLEILQDEQKRQEMRKQSLAQASKFSWQKTAEITLSHYRNLL</sequence>
<dbReference type="FunFam" id="3.40.50.2000:FF:000119">
    <property type="entry name" value="Glycosyl transferase group 1"/>
    <property type="match status" value="1"/>
</dbReference>
<organism evidence="3">
    <name type="scientific">hydrothermal vent metagenome</name>
    <dbReference type="NCBI Taxonomy" id="652676"/>
    <lineage>
        <taxon>unclassified sequences</taxon>
        <taxon>metagenomes</taxon>
        <taxon>ecological metagenomes</taxon>
    </lineage>
</organism>
<reference evidence="3" key="1">
    <citation type="submission" date="2018-06" db="EMBL/GenBank/DDBJ databases">
        <authorList>
            <person name="Zhirakovskaya E."/>
        </authorList>
    </citation>
    <scope>NUCLEOTIDE SEQUENCE</scope>
</reference>
<name>A0A3B0WFA1_9ZZZZ</name>
<dbReference type="AlphaFoldDB" id="A0A3B0WFA1"/>
<dbReference type="Gene3D" id="3.40.50.2000">
    <property type="entry name" value="Glycogen Phosphorylase B"/>
    <property type="match status" value="1"/>
</dbReference>
<proteinExistence type="predicted"/>
<gene>
    <name evidence="3" type="ORF">MNBD_CHLOROFLEXI01-3154</name>
</gene>
<dbReference type="EMBL" id="UOEU01001044">
    <property type="protein sequence ID" value="VAW43196.1"/>
    <property type="molecule type" value="Genomic_DNA"/>
</dbReference>
<dbReference type="SUPFAM" id="SSF53756">
    <property type="entry name" value="UDP-Glycosyltransferase/glycogen phosphorylase"/>
    <property type="match status" value="1"/>
</dbReference>
<dbReference type="GO" id="GO:0009103">
    <property type="term" value="P:lipopolysaccharide biosynthetic process"/>
    <property type="evidence" value="ECO:0007669"/>
    <property type="project" value="TreeGrafter"/>
</dbReference>
<accession>A0A3B0WFA1</accession>